<name>A0A7U2EW10_PHANO</name>
<dbReference type="VEuPathDB" id="FungiDB:JI435_404560"/>
<dbReference type="Proteomes" id="UP000663193">
    <property type="component" value="Chromosome 4"/>
</dbReference>
<accession>A0A7U2EW10</accession>
<protein>
    <submittedName>
        <fullName evidence="1">Uncharacterized protein</fullName>
    </submittedName>
</protein>
<evidence type="ECO:0000313" key="2">
    <source>
        <dbReference type="Proteomes" id="UP000663193"/>
    </source>
</evidence>
<reference evidence="2" key="1">
    <citation type="journal article" date="2021" name="BMC Genomics">
        <title>Chromosome-level genome assembly and manually-curated proteome of model necrotroph Parastagonospora nodorum Sn15 reveals a genome-wide trove of candidate effector homologs, and redundancy of virulence-related functions within an accessory chromosome.</title>
        <authorList>
            <person name="Bertazzoni S."/>
            <person name="Jones D.A.B."/>
            <person name="Phan H.T."/>
            <person name="Tan K.-C."/>
            <person name="Hane J.K."/>
        </authorList>
    </citation>
    <scope>NUCLEOTIDE SEQUENCE [LARGE SCALE GENOMIC DNA]</scope>
    <source>
        <strain evidence="2">SN15 / ATCC MYA-4574 / FGSC 10173)</strain>
    </source>
</reference>
<dbReference type="EMBL" id="CP069026">
    <property type="protein sequence ID" value="QRC93816.1"/>
    <property type="molecule type" value="Genomic_DNA"/>
</dbReference>
<proteinExistence type="predicted"/>
<evidence type="ECO:0000313" key="1">
    <source>
        <dbReference type="EMBL" id="QRC93816.1"/>
    </source>
</evidence>
<organism evidence="1 2">
    <name type="scientific">Phaeosphaeria nodorum (strain SN15 / ATCC MYA-4574 / FGSC 10173)</name>
    <name type="common">Glume blotch fungus</name>
    <name type="synonym">Parastagonospora nodorum</name>
    <dbReference type="NCBI Taxonomy" id="321614"/>
    <lineage>
        <taxon>Eukaryota</taxon>
        <taxon>Fungi</taxon>
        <taxon>Dikarya</taxon>
        <taxon>Ascomycota</taxon>
        <taxon>Pezizomycotina</taxon>
        <taxon>Dothideomycetes</taxon>
        <taxon>Pleosporomycetidae</taxon>
        <taxon>Pleosporales</taxon>
        <taxon>Pleosporineae</taxon>
        <taxon>Phaeosphaeriaceae</taxon>
        <taxon>Parastagonospora</taxon>
    </lineage>
</organism>
<sequence length="89" mass="10085">MPSSYTSHVKESGMEWENVYSIVPLSSKPALCCIISRKRALASYAKHNLQKTMAPRRCASSQSYVYRCWYNRKKVGNGSIEKGHGVSKR</sequence>
<gene>
    <name evidence="1" type="ORF">JI435_404560</name>
</gene>
<keyword evidence="2" id="KW-1185">Reference proteome</keyword>
<dbReference type="AlphaFoldDB" id="A0A7U2EW10"/>